<sequence>DSSPMEGWSYKKNCGELKEDTDAGNRHESQYSPWLSAITRKSVLIERLHQNDESSIKPLPDVGDMEDPIPQDLSLSIFVLGTKSSEFGYTNCAASENWGGMENSGHLPLQTSNPVVTILIVQKMSANQGFRTQRSGKKICTGLVATWARPNIIC</sequence>
<comment type="caution">
    <text evidence="2">The sequence shown here is derived from an EMBL/GenBank/DDBJ whole genome shotgun (WGS) entry which is preliminary data.</text>
</comment>
<evidence type="ECO:0000256" key="1">
    <source>
        <dbReference type="SAM" id="MobiDB-lite"/>
    </source>
</evidence>
<feature type="compositionally biased region" description="Basic and acidic residues" evidence="1">
    <location>
        <begin position="13"/>
        <end position="28"/>
    </location>
</feature>
<dbReference type="AlphaFoldDB" id="A0ABC8SWV4"/>
<reference evidence="2 3" key="1">
    <citation type="submission" date="2024-02" db="EMBL/GenBank/DDBJ databases">
        <authorList>
            <person name="Vignale AGUSTIN F."/>
            <person name="Sosa J E."/>
            <person name="Modenutti C."/>
        </authorList>
    </citation>
    <scope>NUCLEOTIDE SEQUENCE [LARGE SCALE GENOMIC DNA]</scope>
</reference>
<organism evidence="2 3">
    <name type="scientific">Ilex paraguariensis</name>
    <name type="common">yerba mate</name>
    <dbReference type="NCBI Taxonomy" id="185542"/>
    <lineage>
        <taxon>Eukaryota</taxon>
        <taxon>Viridiplantae</taxon>
        <taxon>Streptophyta</taxon>
        <taxon>Embryophyta</taxon>
        <taxon>Tracheophyta</taxon>
        <taxon>Spermatophyta</taxon>
        <taxon>Magnoliopsida</taxon>
        <taxon>eudicotyledons</taxon>
        <taxon>Gunneridae</taxon>
        <taxon>Pentapetalae</taxon>
        <taxon>asterids</taxon>
        <taxon>campanulids</taxon>
        <taxon>Aquifoliales</taxon>
        <taxon>Aquifoliaceae</taxon>
        <taxon>Ilex</taxon>
    </lineage>
</organism>
<feature type="region of interest" description="Disordered" evidence="1">
    <location>
        <begin position="1"/>
        <end position="28"/>
    </location>
</feature>
<name>A0ABC8SWV4_9AQUA</name>
<protein>
    <submittedName>
        <fullName evidence="2">Uncharacterized protein</fullName>
    </submittedName>
</protein>
<gene>
    <name evidence="2" type="ORF">ILEXP_LOCUS30498</name>
</gene>
<evidence type="ECO:0000313" key="3">
    <source>
        <dbReference type="Proteomes" id="UP001642360"/>
    </source>
</evidence>
<keyword evidence="3" id="KW-1185">Reference proteome</keyword>
<feature type="non-terminal residue" evidence="2">
    <location>
        <position position="1"/>
    </location>
</feature>
<dbReference type="Proteomes" id="UP001642360">
    <property type="component" value="Unassembled WGS sequence"/>
</dbReference>
<evidence type="ECO:0000313" key="2">
    <source>
        <dbReference type="EMBL" id="CAK9161677.1"/>
    </source>
</evidence>
<accession>A0ABC8SWV4</accession>
<dbReference type="EMBL" id="CAUOFW020003724">
    <property type="protein sequence ID" value="CAK9161677.1"/>
    <property type="molecule type" value="Genomic_DNA"/>
</dbReference>
<proteinExistence type="predicted"/>